<evidence type="ECO:0000256" key="4">
    <source>
        <dbReference type="ARBA" id="ARBA00022840"/>
    </source>
</evidence>
<dbReference type="EMBL" id="UINC01112658">
    <property type="protein sequence ID" value="SVC81760.1"/>
    <property type="molecule type" value="Genomic_DNA"/>
</dbReference>
<dbReference type="InterPro" id="IPR013029">
    <property type="entry name" value="YchF_C"/>
</dbReference>
<name>A0A382Q9W7_9ZZZZ</name>
<dbReference type="GO" id="GO:0005737">
    <property type="term" value="C:cytoplasm"/>
    <property type="evidence" value="ECO:0007669"/>
    <property type="project" value="TreeGrafter"/>
</dbReference>
<feature type="non-terminal residue" evidence="7">
    <location>
        <position position="1"/>
    </location>
</feature>
<comment type="cofactor">
    <cofactor evidence="1">
        <name>Mg(2+)</name>
        <dbReference type="ChEBI" id="CHEBI:18420"/>
    </cofactor>
</comment>
<dbReference type="InterPro" id="IPR012676">
    <property type="entry name" value="TGS-like"/>
</dbReference>
<reference evidence="7" key="1">
    <citation type="submission" date="2018-05" db="EMBL/GenBank/DDBJ databases">
        <authorList>
            <person name="Lanie J.A."/>
            <person name="Ng W.-L."/>
            <person name="Kazmierczak K.M."/>
            <person name="Andrzejewski T.M."/>
            <person name="Davidsen T.M."/>
            <person name="Wayne K.J."/>
            <person name="Tettelin H."/>
            <person name="Glass J.I."/>
            <person name="Rusch D."/>
            <person name="Podicherti R."/>
            <person name="Tsui H.-C.T."/>
            <person name="Winkler M.E."/>
        </authorList>
    </citation>
    <scope>NUCLEOTIDE SEQUENCE</scope>
</reference>
<keyword evidence="3" id="KW-0547">Nucleotide-binding</keyword>
<dbReference type="GO" id="GO:0016887">
    <property type="term" value="F:ATP hydrolysis activity"/>
    <property type="evidence" value="ECO:0007669"/>
    <property type="project" value="TreeGrafter"/>
</dbReference>
<sequence length="218" mass="25289">QGKIKFHDQKLITLVNKDNPKKISPYFFEFVLDNFIQSFAIIVPKDKILDILIYDMEKIENRMQRTSNPIETKLIEKCMNYLEQEIPLCDVGFDDSEKQILDLLSLTSMKPIVLLKGDEDINNIISLSIDKADYMFFYTSGTQESHAWFVPKGTDIISCAAKIHTDLARGFIKGDVVKYQDYLEHHNFNECKTKGVAKMVDKDYIVNPHEVIEIRFNI</sequence>
<dbReference type="PANTHER" id="PTHR23305:SF18">
    <property type="entry name" value="OBG-TYPE G DOMAIN-CONTAINING PROTEIN"/>
    <property type="match status" value="1"/>
</dbReference>
<dbReference type="Gene3D" id="3.40.50.300">
    <property type="entry name" value="P-loop containing nucleotide triphosphate hydrolases"/>
    <property type="match status" value="1"/>
</dbReference>
<accession>A0A382Q9W7</accession>
<evidence type="ECO:0000259" key="6">
    <source>
        <dbReference type="Pfam" id="PF06071"/>
    </source>
</evidence>
<evidence type="ECO:0000256" key="5">
    <source>
        <dbReference type="ARBA" id="ARBA00022842"/>
    </source>
</evidence>
<dbReference type="PANTHER" id="PTHR23305">
    <property type="entry name" value="OBG GTPASE FAMILY"/>
    <property type="match status" value="1"/>
</dbReference>
<evidence type="ECO:0000256" key="2">
    <source>
        <dbReference type="ARBA" id="ARBA00022723"/>
    </source>
</evidence>
<dbReference type="Pfam" id="PF06071">
    <property type="entry name" value="YchF-GTPase_C"/>
    <property type="match status" value="1"/>
</dbReference>
<dbReference type="SUPFAM" id="SSF81271">
    <property type="entry name" value="TGS-like"/>
    <property type="match status" value="1"/>
</dbReference>
<gene>
    <name evidence="7" type="ORF">METZ01_LOCUS334614</name>
</gene>
<evidence type="ECO:0000256" key="1">
    <source>
        <dbReference type="ARBA" id="ARBA00001946"/>
    </source>
</evidence>
<evidence type="ECO:0000256" key="3">
    <source>
        <dbReference type="ARBA" id="ARBA00022741"/>
    </source>
</evidence>
<dbReference type="AlphaFoldDB" id="A0A382Q9W7"/>
<keyword evidence="5" id="KW-0460">Magnesium</keyword>
<evidence type="ECO:0000313" key="7">
    <source>
        <dbReference type="EMBL" id="SVC81760.1"/>
    </source>
</evidence>
<keyword evidence="4" id="KW-0067">ATP-binding</keyword>
<dbReference type="Gene3D" id="3.10.20.30">
    <property type="match status" value="1"/>
</dbReference>
<dbReference type="FunFam" id="3.10.20.30:FF:000029">
    <property type="entry name" value="Obg-like ATPase 1"/>
    <property type="match status" value="1"/>
</dbReference>
<keyword evidence="2" id="KW-0479">Metal-binding</keyword>
<feature type="domain" description="YchF C-terminal" evidence="6">
    <location>
        <begin position="136"/>
        <end position="217"/>
    </location>
</feature>
<organism evidence="7">
    <name type="scientific">marine metagenome</name>
    <dbReference type="NCBI Taxonomy" id="408172"/>
    <lineage>
        <taxon>unclassified sequences</taxon>
        <taxon>metagenomes</taxon>
        <taxon>ecological metagenomes</taxon>
    </lineage>
</organism>
<dbReference type="InterPro" id="IPR012675">
    <property type="entry name" value="Beta-grasp_dom_sf"/>
</dbReference>
<dbReference type="GO" id="GO:0046872">
    <property type="term" value="F:metal ion binding"/>
    <property type="evidence" value="ECO:0007669"/>
    <property type="project" value="UniProtKB-KW"/>
</dbReference>
<dbReference type="InterPro" id="IPR027417">
    <property type="entry name" value="P-loop_NTPase"/>
</dbReference>
<dbReference type="GO" id="GO:0005524">
    <property type="term" value="F:ATP binding"/>
    <property type="evidence" value="ECO:0007669"/>
    <property type="project" value="UniProtKB-KW"/>
</dbReference>
<proteinExistence type="predicted"/>
<protein>
    <recommendedName>
        <fullName evidence="6">YchF C-terminal domain-containing protein</fullName>
    </recommendedName>
</protein>